<dbReference type="Pfam" id="PF03441">
    <property type="entry name" value="FAD_binding_7"/>
    <property type="match status" value="1"/>
</dbReference>
<dbReference type="PROSITE" id="PS00394">
    <property type="entry name" value="DNA_PHOTOLYASES_1_1"/>
    <property type="match status" value="1"/>
</dbReference>
<evidence type="ECO:0000259" key="7">
    <source>
        <dbReference type="PROSITE" id="PS51645"/>
    </source>
</evidence>
<keyword evidence="1 4" id="KW-0285">Flavoprotein</keyword>
<keyword evidence="8" id="KW-0456">Lyase</keyword>
<comment type="cofactor">
    <cofactor evidence="4">
        <name>FAD</name>
        <dbReference type="ChEBI" id="CHEBI:57692"/>
    </cofactor>
    <text evidence="4">Binds 1 FAD per subunit.</text>
</comment>
<feature type="binding site" evidence="4">
    <location>
        <position position="280"/>
    </location>
    <ligand>
        <name>FAD</name>
        <dbReference type="ChEBI" id="CHEBI:57692"/>
    </ligand>
</feature>
<dbReference type="Gene3D" id="3.40.50.620">
    <property type="entry name" value="HUPs"/>
    <property type="match status" value="1"/>
</dbReference>
<dbReference type="InterPro" id="IPR014729">
    <property type="entry name" value="Rossmann-like_a/b/a_fold"/>
</dbReference>
<reference evidence="8 9" key="1">
    <citation type="journal article" date="2019" name="Int. J. Syst. Evol. Microbiol.">
        <title>The Global Catalogue of Microorganisms (GCM) 10K type strain sequencing project: providing services to taxonomists for standard genome sequencing and annotation.</title>
        <authorList>
            <consortium name="The Broad Institute Genomics Platform"/>
            <consortium name="The Broad Institute Genome Sequencing Center for Infectious Disease"/>
            <person name="Wu L."/>
            <person name="Ma J."/>
        </authorList>
    </citation>
    <scope>NUCLEOTIDE SEQUENCE [LARGE SCALE GENOMIC DNA]</scope>
    <source>
        <strain evidence="8 9">SYNS20</strain>
    </source>
</reference>
<evidence type="ECO:0000256" key="2">
    <source>
        <dbReference type="ARBA" id="ARBA00022827"/>
    </source>
</evidence>
<proteinExistence type="inferred from homology"/>
<keyword evidence="9" id="KW-1185">Reference proteome</keyword>
<dbReference type="Gene3D" id="1.10.579.10">
    <property type="entry name" value="DNA Cyclobutane Dipyrimidine Photolyase, subunit A, domain 3"/>
    <property type="match status" value="1"/>
</dbReference>
<evidence type="ECO:0000313" key="9">
    <source>
        <dbReference type="Proteomes" id="UP001596443"/>
    </source>
</evidence>
<dbReference type="InterPro" id="IPR036155">
    <property type="entry name" value="Crypto/Photolyase_N_sf"/>
</dbReference>
<dbReference type="PANTHER" id="PTHR11455">
    <property type="entry name" value="CRYPTOCHROME"/>
    <property type="match status" value="1"/>
</dbReference>
<dbReference type="GO" id="GO:0006139">
    <property type="term" value="P:nucleobase-containing compound metabolic process"/>
    <property type="evidence" value="ECO:0007669"/>
    <property type="project" value="UniProtKB-ARBA"/>
</dbReference>
<dbReference type="EMBL" id="JBHSWX010000012">
    <property type="protein sequence ID" value="MFC6785703.1"/>
    <property type="molecule type" value="Genomic_DNA"/>
</dbReference>
<dbReference type="PROSITE" id="PS00691">
    <property type="entry name" value="DNA_PHOTOLYASES_1_2"/>
    <property type="match status" value="1"/>
</dbReference>
<feature type="site" description="Electron transfer via tryptophanyl radical" evidence="5">
    <location>
        <position position="393"/>
    </location>
</feature>
<dbReference type="RefSeq" id="WP_284062540.1">
    <property type="nucleotide sequence ID" value="NZ_CP126158.1"/>
</dbReference>
<dbReference type="InterPro" id="IPR002081">
    <property type="entry name" value="Cryptochrome/DNA_photolyase_1"/>
</dbReference>
<protein>
    <submittedName>
        <fullName evidence="8">Cryptochrome/photolyase family protein</fullName>
        <ecNumber evidence="8">4.1.99.3</ecNumber>
    </submittedName>
</protein>
<name>A0ABD5T8J9_9EURY</name>
<feature type="binding site" evidence="4">
    <location>
        <position position="220"/>
    </location>
    <ligand>
        <name>FAD</name>
        <dbReference type="ChEBI" id="CHEBI:57692"/>
    </ligand>
</feature>
<evidence type="ECO:0000313" key="8">
    <source>
        <dbReference type="EMBL" id="MFC6785703.1"/>
    </source>
</evidence>
<dbReference type="GO" id="GO:0006950">
    <property type="term" value="P:response to stress"/>
    <property type="evidence" value="ECO:0007669"/>
    <property type="project" value="UniProtKB-ARBA"/>
</dbReference>
<evidence type="ECO:0000256" key="1">
    <source>
        <dbReference type="ARBA" id="ARBA00022630"/>
    </source>
</evidence>
<dbReference type="Pfam" id="PF00875">
    <property type="entry name" value="DNA_photolyase"/>
    <property type="match status" value="1"/>
</dbReference>
<feature type="binding site" evidence="4">
    <location>
        <begin position="232"/>
        <end position="236"/>
    </location>
    <ligand>
        <name>FAD</name>
        <dbReference type="ChEBI" id="CHEBI:57692"/>
    </ligand>
</feature>
<dbReference type="InterPro" id="IPR018394">
    <property type="entry name" value="DNA_photolyase_1_CS_C"/>
</dbReference>
<evidence type="ECO:0000256" key="4">
    <source>
        <dbReference type="PIRSR" id="PIRSR602081-1"/>
    </source>
</evidence>
<evidence type="ECO:0000256" key="3">
    <source>
        <dbReference type="ARBA" id="ARBA00022991"/>
    </source>
</evidence>
<accession>A0ABD5T8J9</accession>
<comment type="caution">
    <text evidence="8">The sequence shown here is derived from an EMBL/GenBank/DDBJ whole genome shotgun (WGS) entry which is preliminary data.</text>
</comment>
<dbReference type="GO" id="GO:0003904">
    <property type="term" value="F:deoxyribodipyrimidine photo-lyase activity"/>
    <property type="evidence" value="ECO:0007669"/>
    <property type="project" value="UniProtKB-EC"/>
</dbReference>
<feature type="domain" description="Photolyase/cryptochrome alpha/beta" evidence="7">
    <location>
        <begin position="1"/>
        <end position="130"/>
    </location>
</feature>
<dbReference type="InterPro" id="IPR036134">
    <property type="entry name" value="Crypto/Photolyase_FAD-like_sf"/>
</dbReference>
<comment type="similarity">
    <text evidence="6">Belongs to the DNA photolyase family.</text>
</comment>
<feature type="binding site" evidence="4">
    <location>
        <begin position="383"/>
        <end position="385"/>
    </location>
    <ligand>
        <name>FAD</name>
        <dbReference type="ChEBI" id="CHEBI:57692"/>
    </ligand>
</feature>
<dbReference type="PROSITE" id="PS51645">
    <property type="entry name" value="PHR_CRY_ALPHA_BETA"/>
    <property type="match status" value="1"/>
</dbReference>
<dbReference type="InterPro" id="IPR005101">
    <property type="entry name" value="Cryptochr/Photolyase_FAD-bd"/>
</dbReference>
<dbReference type="SUPFAM" id="SSF48173">
    <property type="entry name" value="Cryptochrome/photolyase FAD-binding domain"/>
    <property type="match status" value="1"/>
</dbReference>
<dbReference type="GeneID" id="81208757"/>
<dbReference type="Gene3D" id="1.25.40.80">
    <property type="match status" value="1"/>
</dbReference>
<dbReference type="PRINTS" id="PR00147">
    <property type="entry name" value="DNAPHOTLYASE"/>
</dbReference>
<feature type="site" description="Electron transfer via tryptophanyl radical" evidence="5">
    <location>
        <position position="370"/>
    </location>
</feature>
<dbReference type="Proteomes" id="UP001596443">
    <property type="component" value="Unassembled WGS sequence"/>
</dbReference>
<evidence type="ECO:0000256" key="5">
    <source>
        <dbReference type="PIRSR" id="PIRSR602081-2"/>
    </source>
</evidence>
<keyword evidence="3 6" id="KW-0157">Chromophore</keyword>
<keyword evidence="2 4" id="KW-0274">FAD</keyword>
<evidence type="ECO:0000256" key="6">
    <source>
        <dbReference type="RuleBase" id="RU004182"/>
    </source>
</evidence>
<dbReference type="AlphaFoldDB" id="A0ABD5T8J9"/>
<dbReference type="InterPro" id="IPR006050">
    <property type="entry name" value="DNA_photolyase_N"/>
</dbReference>
<organism evidence="8 9">
    <name type="scientific">Halobaculum halobium</name>
    <dbReference type="NCBI Taxonomy" id="3032281"/>
    <lineage>
        <taxon>Archaea</taxon>
        <taxon>Methanobacteriati</taxon>
        <taxon>Methanobacteriota</taxon>
        <taxon>Stenosarchaea group</taxon>
        <taxon>Halobacteria</taxon>
        <taxon>Halobacteriales</taxon>
        <taxon>Haloferacaceae</taxon>
        <taxon>Halobaculum</taxon>
    </lineage>
</organism>
<gene>
    <name evidence="8" type="ORF">ACFQFD_06880</name>
</gene>
<dbReference type="EC" id="4.1.99.3" evidence="8"/>
<dbReference type="PANTHER" id="PTHR11455:SF9">
    <property type="entry name" value="CRYPTOCHROME CIRCADIAN CLOCK 5 ISOFORM X1"/>
    <property type="match status" value="1"/>
</dbReference>
<sequence length="491" mass="55474">MRLFWHRRDLRVADNRGLAAAVEATDDDRAVVPVFVFDDDVLAHGAPPRIRFMLDALAELRADYRERGSDLVVARGDPAEVLPDLADEFDADAVVWNEDYSGLARKRDARVRMALDDAGVARETRHDAVHHEPGTITTNQGDPYAVFTYFWKKWRDREKADPFDAPAGGDLVAADAVAGESLPSIADLGFEEPAADVQAAGTEAARERLAAFCEDAVYRYDAARDYPAKEATSRLSTDLKWGTIGVREVYAATEEAMAEAEAMDDGGDEDDGPVASVEEFRSQLAWREFYTQVLWANPEVATENYKDYERDIEWRSDEAAMEHLAAWTEGKTGYPIVDAGMRQLREEAYMHNRVRMIVASFLTKDLLLDWRHGYEHFKQHLADHDTANDNGGWQWAASTGTDAQPYFRIFNPMTQGERYDPDAKYISEYIPELASVSPDNVHSWHELSVGRRRQLAPKYPDPIVDHSEMRERALSMFKRARGEEEEEASAD</sequence>
<feature type="site" description="Electron transfer via tryptophanyl radical" evidence="5">
    <location>
        <position position="314"/>
    </location>
</feature>
<feature type="binding site" evidence="4">
    <location>
        <begin position="283"/>
        <end position="290"/>
    </location>
    <ligand>
        <name>FAD</name>
        <dbReference type="ChEBI" id="CHEBI:57692"/>
    </ligand>
</feature>
<dbReference type="SUPFAM" id="SSF52425">
    <property type="entry name" value="Cryptochrome/photolyase, N-terminal domain"/>
    <property type="match status" value="1"/>
</dbReference>